<protein>
    <recommendedName>
        <fullName evidence="3">Tetratricopeptide repeat protein</fullName>
    </recommendedName>
</protein>
<proteinExistence type="predicted"/>
<accession>A0A3A8QQQ8</accession>
<sequence length="402" mass="43694">MTEASRKGNDAQVEQAVTHLWAGELALARTELAGVLEEAPRHSGALKVQTCVLLELGAVDEAAGTVTRLREVAPAQPEVAVLAALVEQRRETPAPNWREALVQAWRRVGHPDLRDAERFPQPLPDRESFIDTVWERTQSVEARFTAALADNASDAQQQWLTGHLSALEAPDLLLAAHEYFRPGSDDTALNDMRLKARKSLRRKLEPLNTGASASEGPLLLLLGEAKDAPLTREDIQALERIAALPNYRSLTLAQMGAAAKRRLGAAGITPRSARLFQAAVAAMPLDATLTLKKRVAATKDRLSAGERSRLGQAVFTLGERIAAGSALVDRLVGLSQMRQGAELMDDPEKLAQVTRDLEQARAVFQATSSLQVDAWPLPSLQDDWLKAALADEWTHLSALVVP</sequence>
<reference evidence="2" key="1">
    <citation type="submission" date="2018-09" db="EMBL/GenBank/DDBJ databases">
        <authorList>
            <person name="Livingstone P.G."/>
            <person name="Whitworth D.E."/>
        </authorList>
    </citation>
    <scope>NUCLEOTIDE SEQUENCE [LARGE SCALE GENOMIC DNA]</scope>
    <source>
        <strain evidence="2">AB050A</strain>
    </source>
</reference>
<gene>
    <name evidence="1" type="ORF">D7W81_08725</name>
</gene>
<name>A0A3A8QQQ8_9BACT</name>
<comment type="caution">
    <text evidence="1">The sequence shown here is derived from an EMBL/GenBank/DDBJ whole genome shotgun (WGS) entry which is preliminary data.</text>
</comment>
<dbReference type="Proteomes" id="UP000267003">
    <property type="component" value="Unassembled WGS sequence"/>
</dbReference>
<dbReference type="EMBL" id="RAWK01000039">
    <property type="protein sequence ID" value="RKH70867.1"/>
    <property type="molecule type" value="Genomic_DNA"/>
</dbReference>
<dbReference type="AlphaFoldDB" id="A0A3A8QQQ8"/>
<organism evidence="1 2">
    <name type="scientific">Corallococcus aberystwythensis</name>
    <dbReference type="NCBI Taxonomy" id="2316722"/>
    <lineage>
        <taxon>Bacteria</taxon>
        <taxon>Pseudomonadati</taxon>
        <taxon>Myxococcota</taxon>
        <taxon>Myxococcia</taxon>
        <taxon>Myxococcales</taxon>
        <taxon>Cystobacterineae</taxon>
        <taxon>Myxococcaceae</taxon>
        <taxon>Corallococcus</taxon>
    </lineage>
</organism>
<keyword evidence="2" id="KW-1185">Reference proteome</keyword>
<evidence type="ECO:0000313" key="2">
    <source>
        <dbReference type="Proteomes" id="UP000267003"/>
    </source>
</evidence>
<evidence type="ECO:0000313" key="1">
    <source>
        <dbReference type="EMBL" id="RKH70867.1"/>
    </source>
</evidence>
<evidence type="ECO:0008006" key="3">
    <source>
        <dbReference type="Google" id="ProtNLM"/>
    </source>
</evidence>